<reference evidence="2 3" key="1">
    <citation type="submission" date="2015-04" db="EMBL/GenBank/DDBJ databases">
        <title>Draft genome of the roundworm Trichinella nativa.</title>
        <authorList>
            <person name="Mitreva M."/>
        </authorList>
    </citation>
    <scope>NUCLEOTIDE SEQUENCE [LARGE SCALE GENOMIC DNA]</scope>
    <source>
        <strain evidence="2 3">ISS45</strain>
    </source>
</reference>
<proteinExistence type="predicted"/>
<dbReference type="InterPro" id="IPR040126">
    <property type="entry name" value="STOX1/2"/>
</dbReference>
<gene>
    <name evidence="2" type="ORF">D917_02857</name>
</gene>
<evidence type="ECO:0000313" key="2">
    <source>
        <dbReference type="EMBL" id="OUC42543.1"/>
    </source>
</evidence>
<dbReference type="GO" id="GO:0006357">
    <property type="term" value="P:regulation of transcription by RNA polymerase II"/>
    <property type="evidence" value="ECO:0007669"/>
    <property type="project" value="InterPro"/>
</dbReference>
<dbReference type="EMBL" id="LVZM01017388">
    <property type="protein sequence ID" value="OUC42543.1"/>
    <property type="molecule type" value="Genomic_DNA"/>
</dbReference>
<dbReference type="GO" id="GO:0005737">
    <property type="term" value="C:cytoplasm"/>
    <property type="evidence" value="ECO:0007669"/>
    <property type="project" value="TreeGrafter"/>
</dbReference>
<dbReference type="PANTHER" id="PTHR22437:SF0">
    <property type="entry name" value="FI21431P1"/>
    <property type="match status" value="1"/>
</dbReference>
<protein>
    <submittedName>
        <fullName evidence="2">Uncharacterized protein</fullName>
    </submittedName>
</protein>
<accession>A0A1Y3EBN8</accession>
<name>A0A1Y3EBN8_9BILA</name>
<keyword evidence="1" id="KW-0472">Membrane</keyword>
<dbReference type="PANTHER" id="PTHR22437">
    <property type="entry name" value="WINGED HELIX DOMAIN-CONTAINING PROTEIN"/>
    <property type="match status" value="1"/>
</dbReference>
<evidence type="ECO:0000313" key="3">
    <source>
        <dbReference type="Proteomes" id="UP000243006"/>
    </source>
</evidence>
<sequence length="247" mass="27684">MAGLPENTGKQVPVAASCLAIVLGRCAGGDVVGHRMLNRRGRRQSSALRNGSAAMKPENGYRIFLDFVDTNRSAFGWNPTLVASLDGLDFVGFVRPGTLFVSAEAPCLENLRNAWARRILKPPSGFVIKSFGKHARFFFLFFLLPILCNFILARLCFHRGVKNSRLTQRAACCRVLSLTSWLIIHGQLLLCWKTTTSWPRNQSSSFITERNNIRPLDGRVEMSKICWPSASLLDRFTFSRIELFLSS</sequence>
<dbReference type="GO" id="GO:0005634">
    <property type="term" value="C:nucleus"/>
    <property type="evidence" value="ECO:0007669"/>
    <property type="project" value="TreeGrafter"/>
</dbReference>
<keyword evidence="1" id="KW-0812">Transmembrane</keyword>
<organism evidence="2 3">
    <name type="scientific">Trichinella nativa</name>
    <dbReference type="NCBI Taxonomy" id="6335"/>
    <lineage>
        <taxon>Eukaryota</taxon>
        <taxon>Metazoa</taxon>
        <taxon>Ecdysozoa</taxon>
        <taxon>Nematoda</taxon>
        <taxon>Enoplea</taxon>
        <taxon>Dorylaimia</taxon>
        <taxon>Trichinellida</taxon>
        <taxon>Trichinellidae</taxon>
        <taxon>Trichinella</taxon>
    </lineage>
</organism>
<dbReference type="GO" id="GO:0000977">
    <property type="term" value="F:RNA polymerase II transcription regulatory region sequence-specific DNA binding"/>
    <property type="evidence" value="ECO:0007669"/>
    <property type="project" value="TreeGrafter"/>
</dbReference>
<dbReference type="AlphaFoldDB" id="A0A1Y3EBN8"/>
<comment type="caution">
    <text evidence="2">The sequence shown here is derived from an EMBL/GenBank/DDBJ whole genome shotgun (WGS) entry which is preliminary data.</text>
</comment>
<keyword evidence="1" id="KW-1133">Transmembrane helix</keyword>
<evidence type="ECO:0000256" key="1">
    <source>
        <dbReference type="SAM" id="Phobius"/>
    </source>
</evidence>
<dbReference type="Proteomes" id="UP000243006">
    <property type="component" value="Unassembled WGS sequence"/>
</dbReference>
<feature type="transmembrane region" description="Helical" evidence="1">
    <location>
        <begin position="137"/>
        <end position="155"/>
    </location>
</feature>